<dbReference type="PANTHER" id="PTHR43320">
    <property type="entry name" value="SUGAR KINASE"/>
    <property type="match status" value="1"/>
</dbReference>
<sequence length="353" mass="37220">MSECQLSCTDHCVLRNGQGGKGQPQTEQQDEGSGMRALDAVCIGEAMGQLVPLGGQSVETATDFQLRVAGAEANVAIGLAQLGHRVSWVSRVGDDALGRRLLLELHGAGVATDDVAVDSGRRTGLFVKVPDRESSTVVYYREGSAASAIDVSDIDRVFALGSRIIHLSGVTPALSPSCLAATENALSRPRPQRNLLSFDVNYRAALWPGREKAAETLLRLAQQADVVFVGFDEAEELWGAATPAACRELLSQVPHLVVKDGSRAAIEYAGSRSVTVPALSVPVLEPVGAGDAFASGWLHGWLGGHDAMRRLRLGHLMAGRALTSLADHSATPIDVTGLHLRAENGWASPPSAL</sequence>
<evidence type="ECO:0000256" key="2">
    <source>
        <dbReference type="ARBA" id="ARBA00022679"/>
    </source>
</evidence>
<name>A0A2A6FQ19_9MICO</name>
<keyword evidence="3" id="KW-0418">Kinase</keyword>
<dbReference type="CDD" id="cd01166">
    <property type="entry name" value="KdgK"/>
    <property type="match status" value="1"/>
</dbReference>
<comment type="caution">
    <text evidence="5">The sequence shown here is derived from an EMBL/GenBank/DDBJ whole genome shotgun (WGS) entry which is preliminary data.</text>
</comment>
<feature type="domain" description="Carbohydrate kinase PfkB" evidence="4">
    <location>
        <begin position="39"/>
        <end position="324"/>
    </location>
</feature>
<evidence type="ECO:0000313" key="6">
    <source>
        <dbReference type="Proteomes" id="UP000219994"/>
    </source>
</evidence>
<keyword evidence="2" id="KW-0808">Transferase</keyword>
<dbReference type="PANTHER" id="PTHR43320:SF2">
    <property type="entry name" value="2-DEHYDRO-3-DEOXYGLUCONOKINASE_2-DEHYDRO-3-DEOXYGALACTONOKINASE"/>
    <property type="match status" value="1"/>
</dbReference>
<dbReference type="Proteomes" id="UP000219994">
    <property type="component" value="Unassembled WGS sequence"/>
</dbReference>
<reference evidence="6" key="1">
    <citation type="submission" date="2017-03" db="EMBL/GenBank/DDBJ databases">
        <authorList>
            <person name="Lund M.B."/>
        </authorList>
    </citation>
    <scope>NUCLEOTIDE SEQUENCE [LARGE SCALE GENOMIC DNA]</scope>
</reference>
<evidence type="ECO:0000259" key="4">
    <source>
        <dbReference type="Pfam" id="PF00294"/>
    </source>
</evidence>
<gene>
    <name evidence="5" type="ORF">B5766_11295</name>
</gene>
<organism evidence="5 6">
    <name type="scientific">Candidatus Lumbricidiphila eiseniae</name>
    <dbReference type="NCBI Taxonomy" id="1969409"/>
    <lineage>
        <taxon>Bacteria</taxon>
        <taxon>Bacillati</taxon>
        <taxon>Actinomycetota</taxon>
        <taxon>Actinomycetes</taxon>
        <taxon>Micrococcales</taxon>
        <taxon>Microbacteriaceae</taxon>
        <taxon>Candidatus Lumbricidiphila</taxon>
    </lineage>
</organism>
<dbReference type="Pfam" id="PF00294">
    <property type="entry name" value="PfkB"/>
    <property type="match status" value="1"/>
</dbReference>
<dbReference type="Gene3D" id="3.40.1190.20">
    <property type="match status" value="1"/>
</dbReference>
<dbReference type="EMBL" id="NAEP01000052">
    <property type="protein sequence ID" value="PDQ34503.1"/>
    <property type="molecule type" value="Genomic_DNA"/>
</dbReference>
<evidence type="ECO:0000256" key="3">
    <source>
        <dbReference type="ARBA" id="ARBA00022777"/>
    </source>
</evidence>
<evidence type="ECO:0000313" key="5">
    <source>
        <dbReference type="EMBL" id="PDQ34503.1"/>
    </source>
</evidence>
<proteinExistence type="inferred from homology"/>
<evidence type="ECO:0000256" key="1">
    <source>
        <dbReference type="ARBA" id="ARBA00010688"/>
    </source>
</evidence>
<dbReference type="InterPro" id="IPR029056">
    <property type="entry name" value="Ribokinase-like"/>
</dbReference>
<accession>A0A2A6FQ19</accession>
<protein>
    <recommendedName>
        <fullName evidence="4">Carbohydrate kinase PfkB domain-containing protein</fullName>
    </recommendedName>
</protein>
<dbReference type="GO" id="GO:0016301">
    <property type="term" value="F:kinase activity"/>
    <property type="evidence" value="ECO:0007669"/>
    <property type="project" value="UniProtKB-KW"/>
</dbReference>
<dbReference type="AlphaFoldDB" id="A0A2A6FQ19"/>
<dbReference type="InterPro" id="IPR011611">
    <property type="entry name" value="PfkB_dom"/>
</dbReference>
<dbReference type="SUPFAM" id="SSF53613">
    <property type="entry name" value="Ribokinase-like"/>
    <property type="match status" value="1"/>
</dbReference>
<comment type="similarity">
    <text evidence="1">Belongs to the carbohydrate kinase PfkB family.</text>
</comment>
<dbReference type="InterPro" id="IPR052700">
    <property type="entry name" value="Carb_kinase_PfkB-like"/>
</dbReference>